<keyword evidence="4 6" id="KW-1133">Transmembrane helix</keyword>
<evidence type="ECO:0000256" key="6">
    <source>
        <dbReference type="SAM" id="Phobius"/>
    </source>
</evidence>
<accession>A0AAW6ALT0</accession>
<evidence type="ECO:0000256" key="3">
    <source>
        <dbReference type="ARBA" id="ARBA00022692"/>
    </source>
</evidence>
<sequence length="478" mass="50832">MAEVQKKRGLRIPHVYTIIFILMALTAALTWIVPSGSFERQELNGREVTVAGTYESVEKVYADEDGAEVDLKQGLFDVLEAPAVGIQQAVEVVAFILIVGGSFQVITATGAITSGVARIVKKFKSKDILIIPILMAVFALGGSTFGMAEETLPFFAILLPIVMAMGYDSITAFMIVFVGARIGYIASTVNPFNVLIAQGILNIQGNPQLWLRVVALVVLTAIAIAWVVLYARRVKKNPESSIAYADDIEKRKEHASNDELLEADFTGRQKAVIIVFVLGIAAIVWGLVTQGWYMNEISAVFMAMALLSGIVSGMSEKEIATEFVKGLGDFVFSAVVVGLARGILVIANDGLIIDTVLNALATGLAGIPSVLFTSILYVVDNLLSILVPSSSGIAALTIPVFGPLVELMGLNPEAAVTGLSMGSAAMSLISPTSAMLVAGLGVCKISLGQWWRVSWKFFLVVSAVCLVFTAVSGLLPIV</sequence>
<dbReference type="GO" id="GO:0005886">
    <property type="term" value="C:plasma membrane"/>
    <property type="evidence" value="ECO:0007669"/>
    <property type="project" value="UniProtKB-SubCell"/>
</dbReference>
<feature type="transmembrane region" description="Helical" evidence="6">
    <location>
        <begin position="128"/>
        <end position="148"/>
    </location>
</feature>
<feature type="transmembrane region" description="Helical" evidence="6">
    <location>
        <begin position="271"/>
        <end position="293"/>
    </location>
</feature>
<dbReference type="AlphaFoldDB" id="A0AAW6ALT0"/>
<dbReference type="Proteomes" id="UP001212741">
    <property type="component" value="Unassembled WGS sequence"/>
</dbReference>
<feature type="transmembrane region" description="Helical" evidence="6">
    <location>
        <begin position="327"/>
        <end position="347"/>
    </location>
</feature>
<protein>
    <submittedName>
        <fullName evidence="7">YfcC family protein</fullName>
    </submittedName>
</protein>
<evidence type="ECO:0000256" key="2">
    <source>
        <dbReference type="ARBA" id="ARBA00022475"/>
    </source>
</evidence>
<evidence type="ECO:0000256" key="1">
    <source>
        <dbReference type="ARBA" id="ARBA00004651"/>
    </source>
</evidence>
<keyword evidence="5 6" id="KW-0472">Membrane</keyword>
<dbReference type="PANTHER" id="PTHR43652">
    <property type="entry name" value="BASIC AMINO ACID ANTIPORTER YFCC-RELATED"/>
    <property type="match status" value="1"/>
</dbReference>
<dbReference type="Pfam" id="PF03606">
    <property type="entry name" value="DcuC"/>
    <property type="match status" value="1"/>
</dbReference>
<feature type="transmembrane region" description="Helical" evidence="6">
    <location>
        <begin position="359"/>
        <end position="379"/>
    </location>
</feature>
<feature type="transmembrane region" description="Helical" evidence="6">
    <location>
        <begin position="299"/>
        <end position="315"/>
    </location>
</feature>
<organism evidence="7 8">
    <name type="scientific">Collinsella aerofaciens</name>
    <dbReference type="NCBI Taxonomy" id="74426"/>
    <lineage>
        <taxon>Bacteria</taxon>
        <taxon>Bacillati</taxon>
        <taxon>Actinomycetota</taxon>
        <taxon>Coriobacteriia</taxon>
        <taxon>Coriobacteriales</taxon>
        <taxon>Coriobacteriaceae</taxon>
        <taxon>Collinsella</taxon>
    </lineage>
</organism>
<comment type="caution">
    <text evidence="7">The sequence shown here is derived from an EMBL/GenBank/DDBJ whole genome shotgun (WGS) entry which is preliminary data.</text>
</comment>
<evidence type="ECO:0000256" key="4">
    <source>
        <dbReference type="ARBA" id="ARBA00022989"/>
    </source>
</evidence>
<keyword evidence="3 6" id="KW-0812">Transmembrane</keyword>
<dbReference type="EMBL" id="JAQLEC010000032">
    <property type="protein sequence ID" value="MDB1839524.1"/>
    <property type="molecule type" value="Genomic_DNA"/>
</dbReference>
<dbReference type="InterPro" id="IPR018385">
    <property type="entry name" value="C4_dicarb_anaerob_car-like"/>
</dbReference>
<proteinExistence type="predicted"/>
<dbReference type="RefSeq" id="WP_195521439.1">
    <property type="nucleotide sequence ID" value="NZ_JADNPG010000029.1"/>
</dbReference>
<feature type="transmembrane region" description="Helical" evidence="6">
    <location>
        <begin position="386"/>
        <end position="405"/>
    </location>
</feature>
<reference evidence="7" key="1">
    <citation type="submission" date="2023-01" db="EMBL/GenBank/DDBJ databases">
        <title>Human gut microbiome strain richness.</title>
        <authorList>
            <person name="Chen-Liaw A."/>
        </authorList>
    </citation>
    <scope>NUCLEOTIDE SEQUENCE</scope>
    <source>
        <strain evidence="7">D54st1_D6_D54t1_190329</strain>
    </source>
</reference>
<feature type="transmembrane region" description="Helical" evidence="6">
    <location>
        <begin position="425"/>
        <end position="445"/>
    </location>
</feature>
<feature type="transmembrane region" description="Helical" evidence="6">
    <location>
        <begin position="457"/>
        <end position="477"/>
    </location>
</feature>
<feature type="transmembrane region" description="Helical" evidence="6">
    <location>
        <begin position="154"/>
        <end position="177"/>
    </location>
</feature>
<feature type="transmembrane region" description="Helical" evidence="6">
    <location>
        <begin position="92"/>
        <end position="116"/>
    </location>
</feature>
<feature type="transmembrane region" description="Helical" evidence="6">
    <location>
        <begin position="12"/>
        <end position="33"/>
    </location>
</feature>
<evidence type="ECO:0000313" key="7">
    <source>
        <dbReference type="EMBL" id="MDB1839524.1"/>
    </source>
</evidence>
<evidence type="ECO:0000313" key="8">
    <source>
        <dbReference type="Proteomes" id="UP001212741"/>
    </source>
</evidence>
<keyword evidence="2" id="KW-1003">Cell membrane</keyword>
<dbReference type="PANTHER" id="PTHR43652:SF6">
    <property type="entry name" value="ARGININE REPRESSOR"/>
    <property type="match status" value="1"/>
</dbReference>
<feature type="transmembrane region" description="Helical" evidence="6">
    <location>
        <begin position="184"/>
        <end position="203"/>
    </location>
</feature>
<name>A0AAW6ALT0_9ACTN</name>
<evidence type="ECO:0000256" key="5">
    <source>
        <dbReference type="ARBA" id="ARBA00023136"/>
    </source>
</evidence>
<feature type="transmembrane region" description="Helical" evidence="6">
    <location>
        <begin position="209"/>
        <end position="231"/>
    </location>
</feature>
<dbReference type="InterPro" id="IPR051679">
    <property type="entry name" value="DASS-Related_Transporters"/>
</dbReference>
<gene>
    <name evidence="7" type="ORF">PMW86_07980</name>
</gene>
<comment type="subcellular location">
    <subcellularLocation>
        <location evidence="1">Cell membrane</location>
        <topology evidence="1">Multi-pass membrane protein</topology>
    </subcellularLocation>
</comment>